<dbReference type="Proteomes" id="UP000036176">
    <property type="component" value="Unassembled WGS sequence"/>
</dbReference>
<reference evidence="2 3" key="1">
    <citation type="journal article" date="2015" name="Genome Biol. Evol.">
        <title>Characterization of Three Mycobacterium spp. with Potential Use in Bioremediation by Genome Sequencing and Comparative Genomics.</title>
        <authorList>
            <person name="Das S."/>
            <person name="Pettersson B.M."/>
            <person name="Behra P.R."/>
            <person name="Ramesh M."/>
            <person name="Dasgupta S."/>
            <person name="Bhattacharya A."/>
            <person name="Kirsebom L.A."/>
        </authorList>
    </citation>
    <scope>NUCLEOTIDE SEQUENCE [LARGE SCALE GENOMIC DNA]</scope>
    <source>
        <strain evidence="2 3">DSM 44219</strain>
    </source>
</reference>
<accession>A0A0J6VD20</accession>
<dbReference type="EMBL" id="JYNX01000091">
    <property type="protein sequence ID" value="KMO68054.1"/>
    <property type="molecule type" value="Genomic_DNA"/>
</dbReference>
<sequence length="43" mass="4965">MPILLRARQRQNAEMTDGASWPSRGEQTTMGQMSERKRFPWAG</sequence>
<gene>
    <name evidence="2" type="ORF">MCHUDSM44219_05599</name>
</gene>
<comment type="caution">
    <text evidence="2">The sequence shown here is derived from an EMBL/GenBank/DDBJ whole genome shotgun (WGS) entry which is preliminary data.</text>
</comment>
<feature type="region of interest" description="Disordered" evidence="1">
    <location>
        <begin position="1"/>
        <end position="43"/>
    </location>
</feature>
<protein>
    <submittedName>
        <fullName evidence="2">Uncharacterized protein</fullName>
    </submittedName>
</protein>
<dbReference type="AlphaFoldDB" id="A0A0J6VD20"/>
<evidence type="ECO:0000313" key="2">
    <source>
        <dbReference type="EMBL" id="KMO68054.1"/>
    </source>
</evidence>
<name>A0A0J6VD20_MYCCU</name>
<organism evidence="2 3">
    <name type="scientific">Mycolicibacterium chubuense</name>
    <name type="common">Mycobacterium chubuense</name>
    <dbReference type="NCBI Taxonomy" id="1800"/>
    <lineage>
        <taxon>Bacteria</taxon>
        <taxon>Bacillati</taxon>
        <taxon>Actinomycetota</taxon>
        <taxon>Actinomycetes</taxon>
        <taxon>Mycobacteriales</taxon>
        <taxon>Mycobacteriaceae</taxon>
        <taxon>Mycolicibacterium</taxon>
    </lineage>
</organism>
<evidence type="ECO:0000256" key="1">
    <source>
        <dbReference type="SAM" id="MobiDB-lite"/>
    </source>
</evidence>
<keyword evidence="3" id="KW-1185">Reference proteome</keyword>
<evidence type="ECO:0000313" key="3">
    <source>
        <dbReference type="Proteomes" id="UP000036176"/>
    </source>
</evidence>
<feature type="compositionally biased region" description="Basic and acidic residues" evidence="1">
    <location>
        <begin position="34"/>
        <end position="43"/>
    </location>
</feature>
<proteinExistence type="predicted"/>
<dbReference type="PATRIC" id="fig|1800.3.peg.5643"/>